<reference evidence="2 3" key="1">
    <citation type="journal article" date="2018" name="Nat. Ecol. Evol.">
        <title>Shark genomes provide insights into elasmobranch evolution and the origin of vertebrates.</title>
        <authorList>
            <person name="Hara Y"/>
            <person name="Yamaguchi K"/>
            <person name="Onimaru K"/>
            <person name="Kadota M"/>
            <person name="Koyanagi M"/>
            <person name="Keeley SD"/>
            <person name="Tatsumi K"/>
            <person name="Tanaka K"/>
            <person name="Motone F"/>
            <person name="Kageyama Y"/>
            <person name="Nozu R"/>
            <person name="Adachi N"/>
            <person name="Nishimura O"/>
            <person name="Nakagawa R"/>
            <person name="Tanegashima C"/>
            <person name="Kiyatake I"/>
            <person name="Matsumoto R"/>
            <person name="Murakumo K"/>
            <person name="Nishida K"/>
            <person name="Terakita A"/>
            <person name="Kuratani S"/>
            <person name="Sato K"/>
            <person name="Hyodo S Kuraku.S."/>
        </authorList>
    </citation>
    <scope>NUCLEOTIDE SEQUENCE [LARGE SCALE GENOMIC DNA]</scope>
</reference>
<evidence type="ECO:0000256" key="1">
    <source>
        <dbReference type="SAM" id="MobiDB-lite"/>
    </source>
</evidence>
<evidence type="ECO:0000313" key="2">
    <source>
        <dbReference type="EMBL" id="GCC29486.1"/>
    </source>
</evidence>
<dbReference type="AlphaFoldDB" id="A0A401SGD9"/>
<dbReference type="EMBL" id="BEZZ01000253">
    <property type="protein sequence ID" value="GCC29486.1"/>
    <property type="molecule type" value="Genomic_DNA"/>
</dbReference>
<gene>
    <name evidence="2" type="ORF">chiPu_0007928</name>
</gene>
<dbReference type="Proteomes" id="UP000287033">
    <property type="component" value="Unassembled WGS sequence"/>
</dbReference>
<name>A0A401SGD9_CHIPU</name>
<protein>
    <submittedName>
        <fullName evidence="2">Uncharacterized protein</fullName>
    </submittedName>
</protein>
<evidence type="ECO:0000313" key="3">
    <source>
        <dbReference type="Proteomes" id="UP000287033"/>
    </source>
</evidence>
<sequence>MTVGGVQREPPPFKEPRVLSPPQPSHEPRLLATPQWTSRGFNEEACSIQAEHVVTRAFVRKPRRFHPPCLKGR</sequence>
<keyword evidence="3" id="KW-1185">Reference proteome</keyword>
<comment type="caution">
    <text evidence="2">The sequence shown here is derived from an EMBL/GenBank/DDBJ whole genome shotgun (WGS) entry which is preliminary data.</text>
</comment>
<proteinExistence type="predicted"/>
<accession>A0A401SGD9</accession>
<feature type="region of interest" description="Disordered" evidence="1">
    <location>
        <begin position="1"/>
        <end position="35"/>
    </location>
</feature>
<organism evidence="2 3">
    <name type="scientific">Chiloscyllium punctatum</name>
    <name type="common">Brownbanded bambooshark</name>
    <name type="synonym">Hemiscyllium punctatum</name>
    <dbReference type="NCBI Taxonomy" id="137246"/>
    <lineage>
        <taxon>Eukaryota</taxon>
        <taxon>Metazoa</taxon>
        <taxon>Chordata</taxon>
        <taxon>Craniata</taxon>
        <taxon>Vertebrata</taxon>
        <taxon>Chondrichthyes</taxon>
        <taxon>Elasmobranchii</taxon>
        <taxon>Galeomorphii</taxon>
        <taxon>Galeoidea</taxon>
        <taxon>Orectolobiformes</taxon>
        <taxon>Hemiscylliidae</taxon>
        <taxon>Chiloscyllium</taxon>
    </lineage>
</organism>